<dbReference type="EMBL" id="JBBNOP010000003">
    <property type="protein sequence ID" value="MEQ3362393.1"/>
    <property type="molecule type" value="Genomic_DNA"/>
</dbReference>
<dbReference type="CDD" id="cd06173">
    <property type="entry name" value="MFS_MefA_like"/>
    <property type="match status" value="1"/>
</dbReference>
<sequence length="442" mass="45722">MNEKPCIPSRLFTPPFAAVASAQLFSLLGEAILKFVLPLYLLNLSGSATLYGIVVACAFVPYIFLTPIGGVLADRVNKKLVMAVLDLVMAAASIAYLALAQTADLVVLTIVILMVLYAAQSIYQPTVQSSVPSVVSHDRITSATAIVTQISALTGLVGPVFGGLVFGFFGVAPIVAVSAGAFLASSLLIIVFVKIPSARHESSGSPLTILKGDIKEAVSFLKLNPLMWKTILLATVINLVASAFIIVGTPYIVTEVLGLPNQLMGFAEAALALGGLAGGVVISLKPALFPIRKAPRFLFGAALGFIPIAVVTASALAPVAVYGILLVSLSWTMAMCSMFSIIGISFLQMETPSDLVGKVIALTMSAANCAMPAGQLIFGIGFDSVPAPALALGVALVMLGVAAFAAKTFKNELGNLPAALCEKAASEQDEPAHHSTLPNPLA</sequence>
<keyword evidence="6 7" id="KW-0472">Membrane</keyword>
<protein>
    <submittedName>
        <fullName evidence="8">MFS transporter</fullName>
    </submittedName>
</protein>
<proteinExistence type="predicted"/>
<feature type="transmembrane region" description="Helical" evidence="7">
    <location>
        <begin position="231"/>
        <end position="253"/>
    </location>
</feature>
<feature type="transmembrane region" description="Helical" evidence="7">
    <location>
        <begin position="49"/>
        <end position="73"/>
    </location>
</feature>
<feature type="transmembrane region" description="Helical" evidence="7">
    <location>
        <begin position="12"/>
        <end position="37"/>
    </location>
</feature>
<feature type="transmembrane region" description="Helical" evidence="7">
    <location>
        <begin position="80"/>
        <end position="99"/>
    </location>
</feature>
<evidence type="ECO:0000256" key="6">
    <source>
        <dbReference type="ARBA" id="ARBA00023136"/>
    </source>
</evidence>
<keyword evidence="5 7" id="KW-1133">Transmembrane helix</keyword>
<dbReference type="SUPFAM" id="SSF103473">
    <property type="entry name" value="MFS general substrate transporter"/>
    <property type="match status" value="1"/>
</dbReference>
<evidence type="ECO:0000256" key="7">
    <source>
        <dbReference type="SAM" id="Phobius"/>
    </source>
</evidence>
<feature type="transmembrane region" description="Helical" evidence="7">
    <location>
        <begin position="265"/>
        <end position="284"/>
    </location>
</feature>
<dbReference type="InterPro" id="IPR011701">
    <property type="entry name" value="MFS"/>
</dbReference>
<name>A0ABV1JBC8_9ACTN</name>
<evidence type="ECO:0000256" key="5">
    <source>
        <dbReference type="ARBA" id="ARBA00022989"/>
    </source>
</evidence>
<feature type="transmembrane region" description="Helical" evidence="7">
    <location>
        <begin position="174"/>
        <end position="193"/>
    </location>
</feature>
<evidence type="ECO:0000313" key="9">
    <source>
        <dbReference type="Proteomes" id="UP001487305"/>
    </source>
</evidence>
<evidence type="ECO:0000256" key="3">
    <source>
        <dbReference type="ARBA" id="ARBA00022475"/>
    </source>
</evidence>
<dbReference type="RefSeq" id="WP_102374890.1">
    <property type="nucleotide sequence ID" value="NZ_JBBNOP010000003.1"/>
</dbReference>
<keyword evidence="2" id="KW-0813">Transport</keyword>
<evidence type="ECO:0000313" key="8">
    <source>
        <dbReference type="EMBL" id="MEQ3362393.1"/>
    </source>
</evidence>
<accession>A0ABV1JBC8</accession>
<feature type="transmembrane region" description="Helical" evidence="7">
    <location>
        <begin position="105"/>
        <end position="123"/>
    </location>
</feature>
<gene>
    <name evidence="8" type="ORF">AAA083_05320</name>
</gene>
<comment type="subcellular location">
    <subcellularLocation>
        <location evidence="1">Cell membrane</location>
        <topology evidence="1">Multi-pass membrane protein</topology>
    </subcellularLocation>
</comment>
<dbReference type="InterPro" id="IPR036259">
    <property type="entry name" value="MFS_trans_sf"/>
</dbReference>
<organism evidence="8 9">
    <name type="scientific">Raoultibacter massiliensis</name>
    <dbReference type="NCBI Taxonomy" id="1852371"/>
    <lineage>
        <taxon>Bacteria</taxon>
        <taxon>Bacillati</taxon>
        <taxon>Actinomycetota</taxon>
        <taxon>Coriobacteriia</taxon>
        <taxon>Eggerthellales</taxon>
        <taxon>Eggerthellaceae</taxon>
        <taxon>Raoultibacter</taxon>
    </lineage>
</organism>
<comment type="caution">
    <text evidence="8">The sequence shown here is derived from an EMBL/GenBank/DDBJ whole genome shotgun (WGS) entry which is preliminary data.</text>
</comment>
<keyword evidence="4 7" id="KW-0812">Transmembrane</keyword>
<evidence type="ECO:0000256" key="4">
    <source>
        <dbReference type="ARBA" id="ARBA00022692"/>
    </source>
</evidence>
<keyword evidence="3" id="KW-1003">Cell membrane</keyword>
<evidence type="ECO:0000256" key="1">
    <source>
        <dbReference type="ARBA" id="ARBA00004651"/>
    </source>
</evidence>
<dbReference type="Pfam" id="PF07690">
    <property type="entry name" value="MFS_1"/>
    <property type="match status" value="1"/>
</dbReference>
<dbReference type="PANTHER" id="PTHR43266:SF9">
    <property type="entry name" value="PERMEASE, MAJOR FACILITATOR SUPERFAMILY-RELATED"/>
    <property type="match status" value="1"/>
</dbReference>
<feature type="transmembrane region" description="Helical" evidence="7">
    <location>
        <begin position="296"/>
        <end position="316"/>
    </location>
</feature>
<dbReference type="Gene3D" id="1.20.1250.20">
    <property type="entry name" value="MFS general substrate transporter like domains"/>
    <property type="match status" value="1"/>
</dbReference>
<reference evidence="8 9" key="1">
    <citation type="submission" date="2024-04" db="EMBL/GenBank/DDBJ databases">
        <title>Human intestinal bacterial collection.</title>
        <authorList>
            <person name="Pauvert C."/>
            <person name="Hitch T.C.A."/>
            <person name="Clavel T."/>
        </authorList>
    </citation>
    <scope>NUCLEOTIDE SEQUENCE [LARGE SCALE GENOMIC DNA]</scope>
    <source>
        <strain evidence="8 9">CLA-KB-H42</strain>
    </source>
</reference>
<dbReference type="Proteomes" id="UP001487305">
    <property type="component" value="Unassembled WGS sequence"/>
</dbReference>
<evidence type="ECO:0000256" key="2">
    <source>
        <dbReference type="ARBA" id="ARBA00022448"/>
    </source>
</evidence>
<feature type="transmembrane region" description="Helical" evidence="7">
    <location>
        <begin position="359"/>
        <end position="381"/>
    </location>
</feature>
<feature type="transmembrane region" description="Helical" evidence="7">
    <location>
        <begin position="387"/>
        <end position="406"/>
    </location>
</feature>
<feature type="transmembrane region" description="Helical" evidence="7">
    <location>
        <begin position="322"/>
        <end position="347"/>
    </location>
</feature>
<dbReference type="PANTHER" id="PTHR43266">
    <property type="entry name" value="MACROLIDE-EFFLUX PROTEIN"/>
    <property type="match status" value="1"/>
</dbReference>
<keyword evidence="9" id="KW-1185">Reference proteome</keyword>